<keyword evidence="4" id="KW-1185">Reference proteome</keyword>
<dbReference type="Pfam" id="PF18687">
    <property type="entry name" value="DUF5637"/>
    <property type="match status" value="1"/>
</dbReference>
<keyword evidence="1" id="KW-0732">Signal</keyword>
<evidence type="ECO:0000313" key="3">
    <source>
        <dbReference type="EMBL" id="KAJ6959071.1"/>
    </source>
</evidence>
<gene>
    <name evidence="3" type="ORF">NC653_037384</name>
</gene>
<evidence type="ECO:0000313" key="4">
    <source>
        <dbReference type="Proteomes" id="UP001164929"/>
    </source>
</evidence>
<name>A0AAD6LE90_9ROSI</name>
<feature type="signal peptide" evidence="1">
    <location>
        <begin position="1"/>
        <end position="30"/>
    </location>
</feature>
<dbReference type="InterPro" id="IPR041434">
    <property type="entry name" value="DUF5637"/>
</dbReference>
<evidence type="ECO:0000259" key="2">
    <source>
        <dbReference type="Pfam" id="PF18687"/>
    </source>
</evidence>
<evidence type="ECO:0000256" key="1">
    <source>
        <dbReference type="SAM" id="SignalP"/>
    </source>
</evidence>
<feature type="domain" description="DUF5637" evidence="2">
    <location>
        <begin position="49"/>
        <end position="77"/>
    </location>
</feature>
<proteinExistence type="predicted"/>
<reference evidence="3" key="1">
    <citation type="journal article" date="2023" name="Mol. Ecol. Resour.">
        <title>Chromosome-level genome assembly of a triploid poplar Populus alba 'Berolinensis'.</title>
        <authorList>
            <person name="Chen S."/>
            <person name="Yu Y."/>
            <person name="Wang X."/>
            <person name="Wang S."/>
            <person name="Zhang T."/>
            <person name="Zhou Y."/>
            <person name="He R."/>
            <person name="Meng N."/>
            <person name="Wang Y."/>
            <person name="Liu W."/>
            <person name="Liu Z."/>
            <person name="Liu J."/>
            <person name="Guo Q."/>
            <person name="Huang H."/>
            <person name="Sederoff R.R."/>
            <person name="Wang G."/>
            <person name="Qu G."/>
            <person name="Chen S."/>
        </authorList>
    </citation>
    <scope>NUCLEOTIDE SEQUENCE</scope>
    <source>
        <strain evidence="3">SC-2020</strain>
    </source>
</reference>
<feature type="chain" id="PRO_5042215343" description="DUF5637 domain-containing protein" evidence="1">
    <location>
        <begin position="31"/>
        <end position="77"/>
    </location>
</feature>
<organism evidence="3 4">
    <name type="scientific">Populus alba x Populus x berolinensis</name>
    <dbReference type="NCBI Taxonomy" id="444605"/>
    <lineage>
        <taxon>Eukaryota</taxon>
        <taxon>Viridiplantae</taxon>
        <taxon>Streptophyta</taxon>
        <taxon>Embryophyta</taxon>
        <taxon>Tracheophyta</taxon>
        <taxon>Spermatophyta</taxon>
        <taxon>Magnoliopsida</taxon>
        <taxon>eudicotyledons</taxon>
        <taxon>Gunneridae</taxon>
        <taxon>Pentapetalae</taxon>
        <taxon>rosids</taxon>
        <taxon>fabids</taxon>
        <taxon>Malpighiales</taxon>
        <taxon>Salicaceae</taxon>
        <taxon>Saliceae</taxon>
        <taxon>Populus</taxon>
    </lineage>
</organism>
<sequence length="77" mass="8333">MEMISKKVSGSMLLLVAFTFMAAFAHSTLAMRLIPPLSNIMYAQGEANCIDKGGFCMFNPMSCCGSMGCLYPMGICF</sequence>
<protein>
    <recommendedName>
        <fullName evidence="2">DUF5637 domain-containing protein</fullName>
    </recommendedName>
</protein>
<dbReference type="Proteomes" id="UP001164929">
    <property type="component" value="Chromosome 17"/>
</dbReference>
<accession>A0AAD6LE90</accession>
<dbReference type="EMBL" id="JAQIZT010000017">
    <property type="protein sequence ID" value="KAJ6959071.1"/>
    <property type="molecule type" value="Genomic_DNA"/>
</dbReference>
<dbReference type="AlphaFoldDB" id="A0AAD6LE90"/>
<comment type="caution">
    <text evidence="3">The sequence shown here is derived from an EMBL/GenBank/DDBJ whole genome shotgun (WGS) entry which is preliminary data.</text>
</comment>